<protein>
    <submittedName>
        <fullName evidence="2">Uncharacterized protein</fullName>
    </submittedName>
</protein>
<feature type="compositionally biased region" description="Basic and acidic residues" evidence="1">
    <location>
        <begin position="43"/>
        <end position="53"/>
    </location>
</feature>
<evidence type="ECO:0000313" key="2">
    <source>
        <dbReference type="EMBL" id="KAJ7352650.1"/>
    </source>
</evidence>
<dbReference type="Proteomes" id="UP001218218">
    <property type="component" value="Unassembled WGS sequence"/>
</dbReference>
<sequence length="135" mass="15190">MAVLTTLLSIRWTLQRLEECDEATERDVYRENSQLCERRRKPGERPSRRKGEPPPRQQVGGRQHPTPSEMEGVELQNPFSSALSTAASSGVLHLVGQQGAPSTSTQTQDFDEEMDDPLRSWTPDEDDEWGMGPPI</sequence>
<comment type="caution">
    <text evidence="2">The sequence shown here is derived from an EMBL/GenBank/DDBJ whole genome shotgun (WGS) entry which is preliminary data.</text>
</comment>
<name>A0AAD7EX95_9AGAR</name>
<proteinExistence type="predicted"/>
<evidence type="ECO:0000313" key="3">
    <source>
        <dbReference type="Proteomes" id="UP001218218"/>
    </source>
</evidence>
<evidence type="ECO:0000256" key="1">
    <source>
        <dbReference type="SAM" id="MobiDB-lite"/>
    </source>
</evidence>
<organism evidence="2 3">
    <name type="scientific">Mycena albidolilacea</name>
    <dbReference type="NCBI Taxonomy" id="1033008"/>
    <lineage>
        <taxon>Eukaryota</taxon>
        <taxon>Fungi</taxon>
        <taxon>Dikarya</taxon>
        <taxon>Basidiomycota</taxon>
        <taxon>Agaricomycotina</taxon>
        <taxon>Agaricomycetes</taxon>
        <taxon>Agaricomycetidae</taxon>
        <taxon>Agaricales</taxon>
        <taxon>Marasmiineae</taxon>
        <taxon>Mycenaceae</taxon>
        <taxon>Mycena</taxon>
    </lineage>
</organism>
<dbReference type="AlphaFoldDB" id="A0AAD7EX95"/>
<feature type="compositionally biased region" description="Polar residues" evidence="1">
    <location>
        <begin position="99"/>
        <end position="108"/>
    </location>
</feature>
<gene>
    <name evidence="2" type="ORF">DFH08DRAFT_805839</name>
</gene>
<feature type="compositionally biased region" description="Polar residues" evidence="1">
    <location>
        <begin position="77"/>
        <end position="88"/>
    </location>
</feature>
<dbReference type="EMBL" id="JARIHO010000012">
    <property type="protein sequence ID" value="KAJ7352650.1"/>
    <property type="molecule type" value="Genomic_DNA"/>
</dbReference>
<accession>A0AAD7EX95</accession>
<feature type="region of interest" description="Disordered" evidence="1">
    <location>
        <begin position="21"/>
        <end position="135"/>
    </location>
</feature>
<keyword evidence="3" id="KW-1185">Reference proteome</keyword>
<reference evidence="2" key="1">
    <citation type="submission" date="2023-03" db="EMBL/GenBank/DDBJ databases">
        <title>Massive genome expansion in bonnet fungi (Mycena s.s.) driven by repeated elements and novel gene families across ecological guilds.</title>
        <authorList>
            <consortium name="Lawrence Berkeley National Laboratory"/>
            <person name="Harder C.B."/>
            <person name="Miyauchi S."/>
            <person name="Viragh M."/>
            <person name="Kuo A."/>
            <person name="Thoen E."/>
            <person name="Andreopoulos B."/>
            <person name="Lu D."/>
            <person name="Skrede I."/>
            <person name="Drula E."/>
            <person name="Henrissat B."/>
            <person name="Morin E."/>
            <person name="Kohler A."/>
            <person name="Barry K."/>
            <person name="LaButti K."/>
            <person name="Morin E."/>
            <person name="Salamov A."/>
            <person name="Lipzen A."/>
            <person name="Mereny Z."/>
            <person name="Hegedus B."/>
            <person name="Baldrian P."/>
            <person name="Stursova M."/>
            <person name="Weitz H."/>
            <person name="Taylor A."/>
            <person name="Grigoriev I.V."/>
            <person name="Nagy L.G."/>
            <person name="Martin F."/>
            <person name="Kauserud H."/>
        </authorList>
    </citation>
    <scope>NUCLEOTIDE SEQUENCE</scope>
    <source>
        <strain evidence="2">CBHHK002</strain>
    </source>
</reference>